<organism evidence="1 2">
    <name type="scientific">Paenibacillus eucommiae</name>
    <dbReference type="NCBI Taxonomy" id="1355755"/>
    <lineage>
        <taxon>Bacteria</taxon>
        <taxon>Bacillati</taxon>
        <taxon>Bacillota</taxon>
        <taxon>Bacilli</taxon>
        <taxon>Bacillales</taxon>
        <taxon>Paenibacillaceae</taxon>
        <taxon>Paenibacillus</taxon>
    </lineage>
</organism>
<evidence type="ECO:0000313" key="2">
    <source>
        <dbReference type="Proteomes" id="UP001519287"/>
    </source>
</evidence>
<name>A0ABS4J2D1_9BACL</name>
<comment type="caution">
    <text evidence="1">The sequence shown here is derived from an EMBL/GenBank/DDBJ whole genome shotgun (WGS) entry which is preliminary data.</text>
</comment>
<keyword evidence="2" id="KW-1185">Reference proteome</keyword>
<dbReference type="Proteomes" id="UP001519287">
    <property type="component" value="Unassembled WGS sequence"/>
</dbReference>
<dbReference type="EMBL" id="JAGGLB010000016">
    <property type="protein sequence ID" value="MBP1992969.1"/>
    <property type="molecule type" value="Genomic_DNA"/>
</dbReference>
<accession>A0ABS4J2D1</accession>
<evidence type="ECO:0000313" key="1">
    <source>
        <dbReference type="EMBL" id="MBP1992969.1"/>
    </source>
</evidence>
<dbReference type="Gene3D" id="3.30.360.10">
    <property type="entry name" value="Dihydrodipicolinate Reductase, domain 2"/>
    <property type="match status" value="1"/>
</dbReference>
<reference evidence="1 2" key="1">
    <citation type="submission" date="2021-03" db="EMBL/GenBank/DDBJ databases">
        <title>Genomic Encyclopedia of Type Strains, Phase IV (KMG-IV): sequencing the most valuable type-strain genomes for metagenomic binning, comparative biology and taxonomic classification.</title>
        <authorList>
            <person name="Goeker M."/>
        </authorList>
    </citation>
    <scope>NUCLEOTIDE SEQUENCE [LARGE SCALE GENOMIC DNA]</scope>
    <source>
        <strain evidence="1 2">DSM 26048</strain>
    </source>
</reference>
<protein>
    <submittedName>
        <fullName evidence="1">Dehydrogenase</fullName>
    </submittedName>
</protein>
<gene>
    <name evidence="1" type="ORF">J2Z66_004586</name>
</gene>
<proteinExistence type="predicted"/>
<sequence length="49" mass="5746">MHEVVELIHAICEDWQPNPNFVDGVKCQQVLEAVEQSITQRRWINVQDV</sequence>